<dbReference type="AlphaFoldDB" id="A0A507BZG9"/>
<keyword evidence="1" id="KW-0472">Membrane</keyword>
<dbReference type="STRING" id="1806994.A0A507BZG9"/>
<comment type="caution">
    <text evidence="2">The sequence shown here is derived from an EMBL/GenBank/DDBJ whole genome shotgun (WGS) entry which is preliminary data.</text>
</comment>
<evidence type="ECO:0000313" key="2">
    <source>
        <dbReference type="EMBL" id="TPX34197.1"/>
    </source>
</evidence>
<protein>
    <submittedName>
        <fullName evidence="2">Uncharacterized protein</fullName>
    </submittedName>
</protein>
<dbReference type="Proteomes" id="UP000319731">
    <property type="component" value="Unassembled WGS sequence"/>
</dbReference>
<dbReference type="EMBL" id="QEAO01000015">
    <property type="protein sequence ID" value="TPX34197.1"/>
    <property type="molecule type" value="Genomic_DNA"/>
</dbReference>
<keyword evidence="1" id="KW-1133">Transmembrane helix</keyword>
<proteinExistence type="predicted"/>
<dbReference type="PANTHER" id="PTHR39218:SF1">
    <property type="entry name" value="OXIDOREDUCTASE 14 KDA SUBUNIT, PUTATIVE (AFU_ORTHOLOGUE AFUA_1G12110)-RELATED"/>
    <property type="match status" value="1"/>
</dbReference>
<dbReference type="RefSeq" id="XP_031024994.1">
    <property type="nucleotide sequence ID" value="XM_031168986.1"/>
</dbReference>
<accession>A0A507BZG9</accession>
<gene>
    <name evidence="2" type="ORF">SmJEL517_g03058</name>
</gene>
<feature type="transmembrane region" description="Helical" evidence="1">
    <location>
        <begin position="52"/>
        <end position="70"/>
    </location>
</feature>
<evidence type="ECO:0000313" key="3">
    <source>
        <dbReference type="Proteomes" id="UP000319731"/>
    </source>
</evidence>
<dbReference type="OrthoDB" id="2141050at2759"/>
<dbReference type="PANTHER" id="PTHR39218">
    <property type="entry name" value="OXIDOREDUCTASE 14 KDA SUBUNIT, PUTATIVE (AFU_ORTHOLOGUE AFUA_1G12110)-RELATED"/>
    <property type="match status" value="1"/>
</dbReference>
<organism evidence="2 3">
    <name type="scientific">Synchytrium microbalum</name>
    <dbReference type="NCBI Taxonomy" id="1806994"/>
    <lineage>
        <taxon>Eukaryota</taxon>
        <taxon>Fungi</taxon>
        <taxon>Fungi incertae sedis</taxon>
        <taxon>Chytridiomycota</taxon>
        <taxon>Chytridiomycota incertae sedis</taxon>
        <taxon>Chytridiomycetes</taxon>
        <taxon>Synchytriales</taxon>
        <taxon>Synchytriaceae</taxon>
        <taxon>Synchytrium</taxon>
    </lineage>
</organism>
<name>A0A507BZG9_9FUNG</name>
<evidence type="ECO:0000256" key="1">
    <source>
        <dbReference type="SAM" id="Phobius"/>
    </source>
</evidence>
<reference evidence="2 3" key="1">
    <citation type="journal article" date="2019" name="Sci. Rep.">
        <title>Comparative genomics of chytrid fungi reveal insights into the obligate biotrophic and pathogenic lifestyle of Synchytrium endobioticum.</title>
        <authorList>
            <person name="van de Vossenberg B.T.L.H."/>
            <person name="Warris S."/>
            <person name="Nguyen H.D.T."/>
            <person name="van Gent-Pelzer M.P.E."/>
            <person name="Joly D.L."/>
            <person name="van de Geest H.C."/>
            <person name="Bonants P.J.M."/>
            <person name="Smith D.S."/>
            <person name="Levesque C.A."/>
            <person name="van der Lee T.A.J."/>
        </authorList>
    </citation>
    <scope>NUCLEOTIDE SEQUENCE [LARGE SCALE GENOMIC DNA]</scope>
    <source>
        <strain evidence="2 3">JEL517</strain>
    </source>
</reference>
<feature type="transmembrane region" description="Helical" evidence="1">
    <location>
        <begin position="20"/>
        <end position="40"/>
    </location>
</feature>
<dbReference type="GeneID" id="42004283"/>
<keyword evidence="3" id="KW-1185">Reference proteome</keyword>
<sequence>MSLLSTSREAQKLGGTSPQAIYVATGFGAAGVFVRIWALGLQGRPISSRPHIHALFFAAFAGLGVLVHNFERSQLDKLEFERDKLVKRRMMRLAAAEQ</sequence>
<keyword evidence="1" id="KW-0812">Transmembrane</keyword>